<accession>A0A1B9GBA7</accession>
<sequence length="441" mass="48088">MAFDIPINSSSYPQDQIDREAAGTSNETLFDRVVFSRRKTGAAARLKHCVANLSPAFFSLNMGTGIVSILLYTFPYPARWLRAIGIIVFIFNIFLFLLLGVGNVIRYIRFNGLFCATLKHPAAALPWGTFPMGFVTIVNMTALVCVDKWGERWGTAVVALWCVDATFAVLINIGVLFMMVTRQIHTIESLSASWLLPIVSSVVAGASGGVVARAVSPFNPTVARSILIASYIILGTGLPLALFITTIYLYRLIVHGIPAPRALPSLFLLVGPCGQGSFGFVTLGSVTRALAYDSGVGVLMPDKGRGTLQIAEAVYAGGSVTGLILWGLALYWYLLATVLMVDHIWNNDRSYLRHQSFNISFTALTFPIGVWASATNAIAVELNSEAFRIIGAVVSIQVMINWLYVMVLAVYKMIDGSIFEGPEMKKFRDFQESKARAEGEA</sequence>
<keyword evidence="5 8" id="KW-0812">Transmembrane</keyword>
<dbReference type="InterPro" id="IPR051629">
    <property type="entry name" value="Sulfite_efflux_TDT"/>
</dbReference>
<dbReference type="CDD" id="cd09318">
    <property type="entry name" value="TDT_SSU1"/>
    <property type="match status" value="1"/>
</dbReference>
<organism evidence="9">
    <name type="scientific">Kwoniella bestiolae CBS 10118</name>
    <dbReference type="NCBI Taxonomy" id="1296100"/>
    <lineage>
        <taxon>Eukaryota</taxon>
        <taxon>Fungi</taxon>
        <taxon>Dikarya</taxon>
        <taxon>Basidiomycota</taxon>
        <taxon>Agaricomycotina</taxon>
        <taxon>Tremellomycetes</taxon>
        <taxon>Tremellales</taxon>
        <taxon>Cryptococcaceae</taxon>
        <taxon>Kwoniella</taxon>
    </lineage>
</organism>
<feature type="transmembrane region" description="Helical" evidence="8">
    <location>
        <begin position="262"/>
        <end position="283"/>
    </location>
</feature>
<dbReference type="OrthoDB" id="1099at2759"/>
<feature type="transmembrane region" description="Helical" evidence="8">
    <location>
        <begin position="55"/>
        <end position="74"/>
    </location>
</feature>
<feature type="transmembrane region" description="Helical" evidence="8">
    <location>
        <begin position="80"/>
        <end position="101"/>
    </location>
</feature>
<dbReference type="FunFam" id="1.50.10.150:FF:000004">
    <property type="entry name" value="Malic acid transporter"/>
    <property type="match status" value="1"/>
</dbReference>
<keyword evidence="7 8" id="KW-0472">Membrane</keyword>
<keyword evidence="4" id="KW-1003">Cell membrane</keyword>
<dbReference type="AlphaFoldDB" id="A0A1B9GBA7"/>
<dbReference type="InterPro" id="IPR038665">
    <property type="entry name" value="Voltage-dep_anion_channel_sf"/>
</dbReference>
<feature type="transmembrane region" description="Helical" evidence="8">
    <location>
        <begin position="357"/>
        <end position="380"/>
    </location>
</feature>
<comment type="subcellular location">
    <subcellularLocation>
        <location evidence="1">Cell membrane</location>
        <topology evidence="1">Multi-pass membrane protein</topology>
    </subcellularLocation>
</comment>
<feature type="transmembrane region" description="Helical" evidence="8">
    <location>
        <begin position="192"/>
        <end position="214"/>
    </location>
</feature>
<evidence type="ECO:0000256" key="1">
    <source>
        <dbReference type="ARBA" id="ARBA00004651"/>
    </source>
</evidence>
<keyword evidence="6 8" id="KW-1133">Transmembrane helix</keyword>
<evidence type="ECO:0008006" key="10">
    <source>
        <dbReference type="Google" id="ProtNLM"/>
    </source>
</evidence>
<evidence type="ECO:0000256" key="3">
    <source>
        <dbReference type="ARBA" id="ARBA00022448"/>
    </source>
</evidence>
<dbReference type="VEuPathDB" id="FungiDB:I302_03161"/>
<evidence type="ECO:0000256" key="5">
    <source>
        <dbReference type="ARBA" id="ARBA00022692"/>
    </source>
</evidence>
<evidence type="ECO:0000256" key="2">
    <source>
        <dbReference type="ARBA" id="ARBA00008566"/>
    </source>
</evidence>
<evidence type="ECO:0000256" key="4">
    <source>
        <dbReference type="ARBA" id="ARBA00022475"/>
    </source>
</evidence>
<dbReference type="PANTHER" id="PTHR31686">
    <property type="match status" value="1"/>
</dbReference>
<keyword evidence="3" id="KW-0813">Transport</keyword>
<gene>
    <name evidence="9" type="ORF">I302_03161</name>
</gene>
<feature type="transmembrane region" description="Helical" evidence="8">
    <location>
        <begin position="122"/>
        <end position="144"/>
    </location>
</feature>
<dbReference type="Pfam" id="PF03595">
    <property type="entry name" value="SLAC1"/>
    <property type="match status" value="1"/>
</dbReference>
<dbReference type="InterPro" id="IPR004695">
    <property type="entry name" value="SLAC1/Mae1/Ssu1/TehA"/>
</dbReference>
<dbReference type="STRING" id="1296100.A0A1B9GBA7"/>
<evidence type="ECO:0000256" key="6">
    <source>
        <dbReference type="ARBA" id="ARBA00022989"/>
    </source>
</evidence>
<dbReference type="EMBL" id="KI894019">
    <property type="protein sequence ID" value="OCF28305.1"/>
    <property type="molecule type" value="Genomic_DNA"/>
</dbReference>
<evidence type="ECO:0000256" key="7">
    <source>
        <dbReference type="ARBA" id="ARBA00023136"/>
    </source>
</evidence>
<protein>
    <recommendedName>
        <fullName evidence="10">Sulfite efflux pump SSU1</fullName>
    </recommendedName>
</protein>
<feature type="transmembrane region" description="Helical" evidence="8">
    <location>
        <begin position="156"/>
        <end position="180"/>
    </location>
</feature>
<comment type="similarity">
    <text evidence="2">Belongs to the tellurite-resistance/dicarboxylate transporter (TDT) family.</text>
</comment>
<dbReference type="Gene3D" id="1.50.10.150">
    <property type="entry name" value="Voltage-dependent anion channel"/>
    <property type="match status" value="1"/>
</dbReference>
<reference evidence="9" key="1">
    <citation type="submission" date="2013-07" db="EMBL/GenBank/DDBJ databases">
        <title>The Genome Sequence of Cryptococcus bestiolae CBS10118.</title>
        <authorList>
            <consortium name="The Broad Institute Genome Sequencing Platform"/>
            <person name="Cuomo C."/>
            <person name="Litvintseva A."/>
            <person name="Chen Y."/>
            <person name="Heitman J."/>
            <person name="Sun S."/>
            <person name="Springer D."/>
            <person name="Dromer F."/>
            <person name="Young S.K."/>
            <person name="Zeng Q."/>
            <person name="Gargeya S."/>
            <person name="Fitzgerald M."/>
            <person name="Abouelleil A."/>
            <person name="Alvarado L."/>
            <person name="Berlin A.M."/>
            <person name="Chapman S.B."/>
            <person name="Dewar J."/>
            <person name="Goldberg J."/>
            <person name="Griggs A."/>
            <person name="Gujja S."/>
            <person name="Hansen M."/>
            <person name="Howarth C."/>
            <person name="Imamovic A."/>
            <person name="Larimer J."/>
            <person name="McCowan C."/>
            <person name="Murphy C."/>
            <person name="Pearson M."/>
            <person name="Priest M."/>
            <person name="Roberts A."/>
            <person name="Saif S."/>
            <person name="Shea T."/>
            <person name="Sykes S."/>
            <person name="Wortman J."/>
            <person name="Nusbaum C."/>
            <person name="Birren B."/>
        </authorList>
    </citation>
    <scope>NUCLEOTIDE SEQUENCE [LARGE SCALE GENOMIC DNA]</scope>
    <source>
        <strain evidence="9">CBS 10118</strain>
    </source>
</reference>
<dbReference type="GO" id="GO:0000319">
    <property type="term" value="F:sulfite transmembrane transporter activity"/>
    <property type="evidence" value="ECO:0007669"/>
    <property type="project" value="TreeGrafter"/>
</dbReference>
<reference evidence="9" key="2">
    <citation type="submission" date="2014-01" db="EMBL/GenBank/DDBJ databases">
        <title>Evolution of pathogenesis and genome organization in the Tremellales.</title>
        <authorList>
            <person name="Cuomo C."/>
            <person name="Litvintseva A."/>
            <person name="Heitman J."/>
            <person name="Chen Y."/>
            <person name="Sun S."/>
            <person name="Springer D."/>
            <person name="Dromer F."/>
            <person name="Young S."/>
            <person name="Zeng Q."/>
            <person name="Chapman S."/>
            <person name="Gujja S."/>
            <person name="Saif S."/>
            <person name="Birren B."/>
        </authorList>
    </citation>
    <scope>NUCLEOTIDE SEQUENCE</scope>
    <source>
        <strain evidence="9">CBS 10118</strain>
    </source>
</reference>
<dbReference type="GO" id="GO:0005886">
    <property type="term" value="C:plasma membrane"/>
    <property type="evidence" value="ECO:0007669"/>
    <property type="project" value="UniProtKB-SubCell"/>
</dbReference>
<evidence type="ECO:0000256" key="8">
    <source>
        <dbReference type="SAM" id="Phobius"/>
    </source>
</evidence>
<proteinExistence type="inferred from homology"/>
<dbReference type="PANTHER" id="PTHR31686:SF1">
    <property type="entry name" value="SULFITE EFFLUX PUMP SSU1"/>
    <property type="match status" value="1"/>
</dbReference>
<evidence type="ECO:0000313" key="9">
    <source>
        <dbReference type="EMBL" id="OCF28305.1"/>
    </source>
</evidence>
<feature type="transmembrane region" description="Helical" evidence="8">
    <location>
        <begin position="323"/>
        <end position="345"/>
    </location>
</feature>
<feature type="transmembrane region" description="Helical" evidence="8">
    <location>
        <begin position="226"/>
        <end position="250"/>
    </location>
</feature>
<name>A0A1B9GBA7_9TREE</name>
<feature type="transmembrane region" description="Helical" evidence="8">
    <location>
        <begin position="386"/>
        <end position="411"/>
    </location>
</feature>